<accession>L1L626</accession>
<evidence type="ECO:0000313" key="2">
    <source>
        <dbReference type="Proteomes" id="UP000010411"/>
    </source>
</evidence>
<name>L1L626_9ACTN</name>
<proteinExistence type="predicted"/>
<keyword evidence="2" id="KW-1185">Reference proteome</keyword>
<organism evidence="1 2">
    <name type="scientific">Streptomyces ipomoeae 91-03</name>
    <dbReference type="NCBI Taxonomy" id="698759"/>
    <lineage>
        <taxon>Bacteria</taxon>
        <taxon>Bacillati</taxon>
        <taxon>Actinomycetota</taxon>
        <taxon>Actinomycetes</taxon>
        <taxon>Kitasatosporales</taxon>
        <taxon>Streptomycetaceae</taxon>
        <taxon>Streptomyces</taxon>
    </lineage>
</organism>
<reference evidence="1 2" key="1">
    <citation type="submission" date="2012-11" db="EMBL/GenBank/DDBJ databases">
        <authorList>
            <person name="Huguet-Tapia J.C."/>
            <person name="Durkin A.S."/>
            <person name="Pettis G.S."/>
            <person name="Badger J.H."/>
        </authorList>
    </citation>
    <scope>NUCLEOTIDE SEQUENCE [LARGE SCALE GENOMIC DNA]</scope>
    <source>
        <strain evidence="1 2">91-03</strain>
    </source>
</reference>
<evidence type="ECO:0000313" key="1">
    <source>
        <dbReference type="EMBL" id="EKX68511.1"/>
    </source>
</evidence>
<sequence length="38" mass="4137">MSSGSMGGGPTLKLSENVRRCGARFGRLRRWTCPGVVR</sequence>
<dbReference type="Proteomes" id="UP000010411">
    <property type="component" value="Unassembled WGS sequence"/>
</dbReference>
<dbReference type="EMBL" id="AEJC01000072">
    <property type="protein sequence ID" value="EKX68511.1"/>
    <property type="molecule type" value="Genomic_DNA"/>
</dbReference>
<gene>
    <name evidence="1" type="ORF">STRIP9103_05399</name>
</gene>
<dbReference type="AlphaFoldDB" id="L1L626"/>
<protein>
    <submittedName>
        <fullName evidence="1">Uncharacterized protein</fullName>
    </submittedName>
</protein>
<comment type="caution">
    <text evidence="1">The sequence shown here is derived from an EMBL/GenBank/DDBJ whole genome shotgun (WGS) entry which is preliminary data.</text>
</comment>
<dbReference type="PATRIC" id="fig|698759.3.peg.943"/>